<keyword evidence="4 6" id="KW-0378">Hydrolase</keyword>
<feature type="binding site" evidence="6">
    <location>
        <position position="239"/>
    </location>
    <ligand>
        <name>substrate</name>
    </ligand>
</feature>
<feature type="binding site" evidence="6">
    <location>
        <position position="163"/>
    </location>
    <ligand>
        <name>substrate</name>
    </ligand>
</feature>
<evidence type="ECO:0000256" key="6">
    <source>
        <dbReference type="HAMAP-Rule" id="MF_00313"/>
    </source>
</evidence>
<dbReference type="Pfam" id="PF04960">
    <property type="entry name" value="Glutaminase"/>
    <property type="match status" value="1"/>
</dbReference>
<feature type="binding site" evidence="6">
    <location>
        <position position="257"/>
    </location>
    <ligand>
        <name>substrate</name>
    </ligand>
</feature>
<evidence type="ECO:0000256" key="1">
    <source>
        <dbReference type="ARBA" id="ARBA00011076"/>
    </source>
</evidence>
<evidence type="ECO:0000313" key="8">
    <source>
        <dbReference type="Proteomes" id="UP000199533"/>
    </source>
</evidence>
<dbReference type="PANTHER" id="PTHR12544:SF29">
    <property type="entry name" value="GLUTAMINASE"/>
    <property type="match status" value="1"/>
</dbReference>
<feature type="binding site" evidence="6">
    <location>
        <position position="63"/>
    </location>
    <ligand>
        <name>substrate</name>
    </ligand>
</feature>
<dbReference type="Gene3D" id="3.40.710.10">
    <property type="entry name" value="DD-peptidase/beta-lactamase superfamily"/>
    <property type="match status" value="1"/>
</dbReference>
<evidence type="ECO:0000256" key="3">
    <source>
        <dbReference type="ARBA" id="ARBA00012918"/>
    </source>
</evidence>
<reference evidence="8" key="1">
    <citation type="submission" date="2016-10" db="EMBL/GenBank/DDBJ databases">
        <authorList>
            <person name="Varghese N."/>
            <person name="Submissions S."/>
        </authorList>
    </citation>
    <scope>NUCLEOTIDE SEQUENCE [LARGE SCALE GENOMIC DNA]</scope>
    <source>
        <strain evidence="8">Nm69</strain>
    </source>
</reference>
<evidence type="ECO:0000256" key="5">
    <source>
        <dbReference type="ARBA" id="ARBA00049534"/>
    </source>
</evidence>
<protein>
    <recommendedName>
        <fullName evidence="3 6">Glutaminase</fullName>
        <ecNumber evidence="3 6">3.5.1.2</ecNumber>
    </recommendedName>
</protein>
<dbReference type="GO" id="GO:0006543">
    <property type="term" value="P:L-glutamine catabolic process"/>
    <property type="evidence" value="ECO:0007669"/>
    <property type="project" value="TreeGrafter"/>
</dbReference>
<keyword evidence="6" id="KW-0007">Acetylation</keyword>
<sequence length="303" mass="33205">MNYQALLDEIYTEVQPLFGQGHVADYIPELAKIDGRKFGIALETVEGECFKIGDATERFSIQSISKVFNLALGIRIVGDQVWERVGVEPSGNPFNSLVQLEYEKGIPRNPFINAGALVITDILLDHLDHPNEEMLAFVEKLRCLDINYNEEVAQSEIQTGYTNLALANFMKAYQNINHGVEQVLDAYSHQCSIEMSCVGLAKSFLFLANGGIVPKTGERIITAIQAKRINAIMLTCGFYDEAGAFAYLVGLPGKSGVGGGIVAVIPKKLAIAVWSPELNERGNSIRGIRALELFATRTGMSVF</sequence>
<evidence type="ECO:0000256" key="2">
    <source>
        <dbReference type="ARBA" id="ARBA00011881"/>
    </source>
</evidence>
<evidence type="ECO:0000256" key="4">
    <source>
        <dbReference type="ARBA" id="ARBA00022801"/>
    </source>
</evidence>
<dbReference type="RefSeq" id="WP_090703339.1">
    <property type="nucleotide sequence ID" value="NZ_FOSP01000059.1"/>
</dbReference>
<dbReference type="SUPFAM" id="SSF56601">
    <property type="entry name" value="beta-lactamase/transpeptidase-like"/>
    <property type="match status" value="1"/>
</dbReference>
<dbReference type="NCBIfam" id="NF002133">
    <property type="entry name" value="PRK00971.1-2"/>
    <property type="match status" value="1"/>
</dbReference>
<dbReference type="PANTHER" id="PTHR12544">
    <property type="entry name" value="GLUTAMINASE"/>
    <property type="match status" value="1"/>
</dbReference>
<feature type="binding site" evidence="6">
    <location>
        <position position="187"/>
    </location>
    <ligand>
        <name>substrate</name>
    </ligand>
</feature>
<dbReference type="Proteomes" id="UP000199533">
    <property type="component" value="Unassembled WGS sequence"/>
</dbReference>
<dbReference type="HAMAP" id="MF_00313">
    <property type="entry name" value="Glutaminase"/>
    <property type="match status" value="1"/>
</dbReference>
<evidence type="ECO:0000313" key="7">
    <source>
        <dbReference type="EMBL" id="SFL31534.1"/>
    </source>
</evidence>
<accession>A0A1I4GND0</accession>
<name>A0A1I4GND0_9PROT</name>
<dbReference type="InterPro" id="IPR015868">
    <property type="entry name" value="Glutaminase"/>
</dbReference>
<dbReference type="AlphaFoldDB" id="A0A1I4GND0"/>
<keyword evidence="8" id="KW-1185">Reference proteome</keyword>
<dbReference type="NCBIfam" id="NF002132">
    <property type="entry name" value="PRK00971.1-1"/>
    <property type="match status" value="1"/>
</dbReference>
<proteinExistence type="inferred from homology"/>
<dbReference type="OrthoDB" id="9788822at2"/>
<dbReference type="GO" id="GO:0004359">
    <property type="term" value="F:glutaminase activity"/>
    <property type="evidence" value="ECO:0007669"/>
    <property type="project" value="UniProtKB-UniRule"/>
</dbReference>
<dbReference type="NCBIfam" id="TIGR03814">
    <property type="entry name" value="Gln_ase"/>
    <property type="match status" value="1"/>
</dbReference>
<comment type="catalytic activity">
    <reaction evidence="5 6">
        <text>L-glutamine + H2O = L-glutamate + NH4(+)</text>
        <dbReference type="Rhea" id="RHEA:15889"/>
        <dbReference type="ChEBI" id="CHEBI:15377"/>
        <dbReference type="ChEBI" id="CHEBI:28938"/>
        <dbReference type="ChEBI" id="CHEBI:29985"/>
        <dbReference type="ChEBI" id="CHEBI:58359"/>
        <dbReference type="EC" id="3.5.1.2"/>
    </reaction>
</comment>
<feature type="binding site" evidence="6">
    <location>
        <position position="113"/>
    </location>
    <ligand>
        <name>substrate</name>
    </ligand>
</feature>
<gene>
    <name evidence="6" type="primary">glsA</name>
    <name evidence="7" type="ORF">SAMN05216302_10599</name>
</gene>
<dbReference type="EMBL" id="FOSP01000059">
    <property type="protein sequence ID" value="SFL31534.1"/>
    <property type="molecule type" value="Genomic_DNA"/>
</dbReference>
<organism evidence="7 8">
    <name type="scientific">Nitrosomonas aestuarii</name>
    <dbReference type="NCBI Taxonomy" id="52441"/>
    <lineage>
        <taxon>Bacteria</taxon>
        <taxon>Pseudomonadati</taxon>
        <taxon>Pseudomonadota</taxon>
        <taxon>Betaproteobacteria</taxon>
        <taxon>Nitrosomonadales</taxon>
        <taxon>Nitrosomonadaceae</taxon>
        <taxon>Nitrosomonas</taxon>
    </lineage>
</organism>
<dbReference type="GO" id="GO:0006537">
    <property type="term" value="P:glutamate biosynthetic process"/>
    <property type="evidence" value="ECO:0007669"/>
    <property type="project" value="TreeGrafter"/>
</dbReference>
<dbReference type="InterPro" id="IPR012338">
    <property type="entry name" value="Beta-lactam/transpept-like"/>
</dbReference>
<comment type="similarity">
    <text evidence="1 6">Belongs to the glutaminase family.</text>
</comment>
<dbReference type="STRING" id="52441.SAMN05216302_10599"/>
<dbReference type="FunFam" id="3.40.710.10:FF:000005">
    <property type="entry name" value="Glutaminase"/>
    <property type="match status" value="1"/>
</dbReference>
<dbReference type="EC" id="3.5.1.2" evidence="3 6"/>
<feature type="binding site" evidence="6">
    <location>
        <position position="156"/>
    </location>
    <ligand>
        <name>substrate</name>
    </ligand>
</feature>
<comment type="subunit">
    <text evidence="2 6">Homotetramer.</text>
</comment>